<keyword evidence="6" id="KW-1185">Reference proteome</keyword>
<proteinExistence type="inferred from homology"/>
<sequence>MTEEMTERPGQRALSPRAFVTPRLRLRPPVLDDAEAIAALLDDYDVVKMLSRAPWPYTIEDAEDFIHDRGGEAVFAICLKTSGDIVGICGIHGNGMHRAGSGELGYWIGRPFWGNGYATEAAHAAIDYGFTALCLDEITAHCRVINEASRRVIWKCGFRFTGSGMIDTDAAGRVASENFSLDRSCWQSLKSWGASR</sequence>
<dbReference type="PANTHER" id="PTHR43792:SF8">
    <property type="entry name" value="[RIBOSOMAL PROTEIN US5]-ALANINE N-ACETYLTRANSFERASE"/>
    <property type="match status" value="1"/>
</dbReference>
<name>A0ABS4BML2_9HYPH</name>
<reference evidence="5 6" key="1">
    <citation type="submission" date="2021-04" db="EMBL/GenBank/DDBJ databases">
        <title>Whole genome sequence of Jiella sp. KSK16Y-1.</title>
        <authorList>
            <person name="Tuo L."/>
        </authorList>
    </citation>
    <scope>NUCLEOTIDE SEQUENCE [LARGE SCALE GENOMIC DNA]</scope>
    <source>
        <strain evidence="5 6">KSK16Y-1</strain>
    </source>
</reference>
<comment type="similarity">
    <text evidence="3">Belongs to the acetyltransferase family. RimJ subfamily.</text>
</comment>
<protein>
    <submittedName>
        <fullName evidence="5">GNAT family N-acetyltransferase</fullName>
    </submittedName>
</protein>
<dbReference type="RefSeq" id="WP_209597268.1">
    <property type="nucleotide sequence ID" value="NZ_JAGJCF010000023.1"/>
</dbReference>
<dbReference type="SUPFAM" id="SSF55729">
    <property type="entry name" value="Acyl-CoA N-acyltransferases (Nat)"/>
    <property type="match status" value="1"/>
</dbReference>
<keyword evidence="2" id="KW-0012">Acyltransferase</keyword>
<evidence type="ECO:0000256" key="2">
    <source>
        <dbReference type="ARBA" id="ARBA00023315"/>
    </source>
</evidence>
<keyword evidence="1" id="KW-0808">Transferase</keyword>
<dbReference type="PROSITE" id="PS51186">
    <property type="entry name" value="GNAT"/>
    <property type="match status" value="1"/>
</dbReference>
<evidence type="ECO:0000313" key="5">
    <source>
        <dbReference type="EMBL" id="MBP0617970.1"/>
    </source>
</evidence>
<dbReference type="InterPro" id="IPR051531">
    <property type="entry name" value="N-acetyltransferase"/>
</dbReference>
<organism evidence="5 6">
    <name type="scientific">Jiella mangrovi</name>
    <dbReference type="NCBI Taxonomy" id="2821407"/>
    <lineage>
        <taxon>Bacteria</taxon>
        <taxon>Pseudomonadati</taxon>
        <taxon>Pseudomonadota</taxon>
        <taxon>Alphaproteobacteria</taxon>
        <taxon>Hyphomicrobiales</taxon>
        <taxon>Aurantimonadaceae</taxon>
        <taxon>Jiella</taxon>
    </lineage>
</organism>
<evidence type="ECO:0000256" key="1">
    <source>
        <dbReference type="ARBA" id="ARBA00022679"/>
    </source>
</evidence>
<feature type="domain" description="N-acetyltransferase" evidence="4">
    <location>
        <begin position="24"/>
        <end position="182"/>
    </location>
</feature>
<gene>
    <name evidence="5" type="ORF">J6595_20515</name>
</gene>
<accession>A0ABS4BML2</accession>
<dbReference type="Pfam" id="PF13302">
    <property type="entry name" value="Acetyltransf_3"/>
    <property type="match status" value="1"/>
</dbReference>
<evidence type="ECO:0000313" key="6">
    <source>
        <dbReference type="Proteomes" id="UP000678276"/>
    </source>
</evidence>
<evidence type="ECO:0000259" key="4">
    <source>
        <dbReference type="PROSITE" id="PS51186"/>
    </source>
</evidence>
<dbReference type="EMBL" id="JAGJCF010000023">
    <property type="protein sequence ID" value="MBP0617970.1"/>
    <property type="molecule type" value="Genomic_DNA"/>
</dbReference>
<dbReference type="Gene3D" id="3.40.630.30">
    <property type="match status" value="1"/>
</dbReference>
<dbReference type="InterPro" id="IPR016181">
    <property type="entry name" value="Acyl_CoA_acyltransferase"/>
</dbReference>
<evidence type="ECO:0000256" key="3">
    <source>
        <dbReference type="ARBA" id="ARBA00038502"/>
    </source>
</evidence>
<dbReference type="PANTHER" id="PTHR43792">
    <property type="entry name" value="GNAT FAMILY, PUTATIVE (AFU_ORTHOLOGUE AFUA_3G00765)-RELATED-RELATED"/>
    <property type="match status" value="1"/>
</dbReference>
<comment type="caution">
    <text evidence="5">The sequence shown here is derived from an EMBL/GenBank/DDBJ whole genome shotgun (WGS) entry which is preliminary data.</text>
</comment>
<dbReference type="InterPro" id="IPR000182">
    <property type="entry name" value="GNAT_dom"/>
</dbReference>
<dbReference type="Proteomes" id="UP000678276">
    <property type="component" value="Unassembled WGS sequence"/>
</dbReference>